<dbReference type="PANTHER" id="PTHR37953:SF1">
    <property type="entry name" value="UPF0127 PROTEIN MJ1496"/>
    <property type="match status" value="1"/>
</dbReference>
<reference evidence="1" key="1">
    <citation type="journal article" date="2014" name="Front. Microbiol.">
        <title>High frequency of phylogenetically diverse reductive dehalogenase-homologous genes in deep subseafloor sedimentary metagenomes.</title>
        <authorList>
            <person name="Kawai M."/>
            <person name="Futagami T."/>
            <person name="Toyoda A."/>
            <person name="Takaki Y."/>
            <person name="Nishi S."/>
            <person name="Hori S."/>
            <person name="Arai W."/>
            <person name="Tsubouchi T."/>
            <person name="Morono Y."/>
            <person name="Uchiyama I."/>
            <person name="Ito T."/>
            <person name="Fujiyama A."/>
            <person name="Inagaki F."/>
            <person name="Takami H."/>
        </authorList>
    </citation>
    <scope>NUCLEOTIDE SEQUENCE</scope>
    <source>
        <strain evidence="1">Expedition CK06-06</strain>
    </source>
</reference>
<feature type="non-terminal residue" evidence="1">
    <location>
        <position position="1"/>
    </location>
</feature>
<dbReference type="AlphaFoldDB" id="X0VTV8"/>
<proteinExistence type="predicted"/>
<dbReference type="InterPro" id="IPR038695">
    <property type="entry name" value="Saro_0823-like_sf"/>
</dbReference>
<dbReference type="Gene3D" id="2.60.120.1140">
    <property type="entry name" value="Protein of unknown function DUF192"/>
    <property type="match status" value="1"/>
</dbReference>
<dbReference type="InterPro" id="IPR003795">
    <property type="entry name" value="DUF192"/>
</dbReference>
<evidence type="ECO:0008006" key="2">
    <source>
        <dbReference type="Google" id="ProtNLM"/>
    </source>
</evidence>
<protein>
    <recommendedName>
        <fullName evidence="2">DUF192 domain-containing protein</fullName>
    </recommendedName>
</protein>
<organism evidence="1">
    <name type="scientific">marine sediment metagenome</name>
    <dbReference type="NCBI Taxonomy" id="412755"/>
    <lineage>
        <taxon>unclassified sequences</taxon>
        <taxon>metagenomes</taxon>
        <taxon>ecological metagenomes</taxon>
    </lineage>
</organism>
<dbReference type="EMBL" id="BARS01030442">
    <property type="protein sequence ID" value="GAG21859.1"/>
    <property type="molecule type" value="Genomic_DNA"/>
</dbReference>
<name>X0VTV8_9ZZZZ</name>
<dbReference type="Pfam" id="PF02643">
    <property type="entry name" value="DUF192"/>
    <property type="match status" value="1"/>
</dbReference>
<dbReference type="PANTHER" id="PTHR37953">
    <property type="entry name" value="UPF0127 PROTEIN MJ1496"/>
    <property type="match status" value="1"/>
</dbReference>
<comment type="caution">
    <text evidence="1">The sequence shown here is derived from an EMBL/GenBank/DDBJ whole genome shotgun (WGS) entry which is preliminary data.</text>
</comment>
<accession>X0VTV8</accession>
<sequence>RQQTLVTGGQVANTFWSRLRGLIGSEPLAPGEGLLIVPCKAIHTHFMRFPIDVLYVDAGNEVVAIGHALPPWRFGRLYRPSRFVLELPAGAAKNTDTQVGDRLQIKGYEVSCGSLASTR</sequence>
<evidence type="ECO:0000313" key="1">
    <source>
        <dbReference type="EMBL" id="GAG21859.1"/>
    </source>
</evidence>
<gene>
    <name evidence="1" type="ORF">S01H1_47479</name>
</gene>